<evidence type="ECO:0000313" key="1">
    <source>
        <dbReference type="EMBL" id="KKM96852.1"/>
    </source>
</evidence>
<dbReference type="EMBL" id="LAZR01005826">
    <property type="protein sequence ID" value="KKM96852.1"/>
    <property type="molecule type" value="Genomic_DNA"/>
</dbReference>
<reference evidence="1" key="1">
    <citation type="journal article" date="2015" name="Nature">
        <title>Complex archaea that bridge the gap between prokaryotes and eukaryotes.</title>
        <authorList>
            <person name="Spang A."/>
            <person name="Saw J.H."/>
            <person name="Jorgensen S.L."/>
            <person name="Zaremba-Niedzwiedzka K."/>
            <person name="Martijn J."/>
            <person name="Lind A.E."/>
            <person name="van Eijk R."/>
            <person name="Schleper C."/>
            <person name="Guy L."/>
            <person name="Ettema T.J."/>
        </authorList>
    </citation>
    <scope>NUCLEOTIDE SEQUENCE</scope>
</reference>
<gene>
    <name evidence="1" type="ORF">LCGC14_1173930</name>
</gene>
<dbReference type="AlphaFoldDB" id="A0A0F9PUK4"/>
<name>A0A0F9PUK4_9ZZZZ</name>
<protein>
    <submittedName>
        <fullName evidence="1">Uncharacterized protein</fullName>
    </submittedName>
</protein>
<sequence length="75" mass="8614">MPNVNERNKLIKKQMVVRKCPKCSTVLIKRDTSFLNDFCPRCKDGLVYVIDTETGKGKQVFFNGIFNEVNKNAQC</sequence>
<accession>A0A0F9PUK4</accession>
<organism evidence="1">
    <name type="scientific">marine sediment metagenome</name>
    <dbReference type="NCBI Taxonomy" id="412755"/>
    <lineage>
        <taxon>unclassified sequences</taxon>
        <taxon>metagenomes</taxon>
        <taxon>ecological metagenomes</taxon>
    </lineage>
</organism>
<proteinExistence type="predicted"/>
<comment type="caution">
    <text evidence="1">The sequence shown here is derived from an EMBL/GenBank/DDBJ whole genome shotgun (WGS) entry which is preliminary data.</text>
</comment>